<gene>
    <name evidence="1" type="ORF">AVEN_194929_1</name>
</gene>
<comment type="caution">
    <text evidence="1">The sequence shown here is derived from an EMBL/GenBank/DDBJ whole genome shotgun (WGS) entry which is preliminary data.</text>
</comment>
<sequence>MTRTVARWTRDAQLHAAMVHQKRLVRQFEFTKKPFVMPFGSSIGKKYFTCTHFRQTRSQTFLGRTITGIGHSSRAEGETVCADAQHDHNFPMNVILDALVRQRHGLGNGRFWYIGKGRQSSGHTKHG</sequence>
<organism evidence="1 2">
    <name type="scientific">Araneus ventricosus</name>
    <name type="common">Orbweaver spider</name>
    <name type="synonym">Epeira ventricosa</name>
    <dbReference type="NCBI Taxonomy" id="182803"/>
    <lineage>
        <taxon>Eukaryota</taxon>
        <taxon>Metazoa</taxon>
        <taxon>Ecdysozoa</taxon>
        <taxon>Arthropoda</taxon>
        <taxon>Chelicerata</taxon>
        <taxon>Arachnida</taxon>
        <taxon>Araneae</taxon>
        <taxon>Araneomorphae</taxon>
        <taxon>Entelegynae</taxon>
        <taxon>Araneoidea</taxon>
        <taxon>Araneidae</taxon>
        <taxon>Araneus</taxon>
    </lineage>
</organism>
<accession>A0A4Y2B6L8</accession>
<dbReference type="AlphaFoldDB" id="A0A4Y2B6L8"/>
<proteinExistence type="predicted"/>
<reference evidence="1 2" key="1">
    <citation type="journal article" date="2019" name="Sci. Rep.">
        <title>Orb-weaving spider Araneus ventricosus genome elucidates the spidroin gene catalogue.</title>
        <authorList>
            <person name="Kono N."/>
            <person name="Nakamura H."/>
            <person name="Ohtoshi R."/>
            <person name="Moran D.A.P."/>
            <person name="Shinohara A."/>
            <person name="Yoshida Y."/>
            <person name="Fujiwara M."/>
            <person name="Mori M."/>
            <person name="Tomita M."/>
            <person name="Arakawa K."/>
        </authorList>
    </citation>
    <scope>NUCLEOTIDE SEQUENCE [LARGE SCALE GENOMIC DNA]</scope>
</reference>
<dbReference type="Proteomes" id="UP000499080">
    <property type="component" value="Unassembled WGS sequence"/>
</dbReference>
<evidence type="ECO:0000313" key="2">
    <source>
        <dbReference type="Proteomes" id="UP000499080"/>
    </source>
</evidence>
<name>A0A4Y2B6L8_ARAVE</name>
<evidence type="ECO:0000313" key="1">
    <source>
        <dbReference type="EMBL" id="GBL86704.1"/>
    </source>
</evidence>
<dbReference type="EMBL" id="BGPR01000049">
    <property type="protein sequence ID" value="GBL86704.1"/>
    <property type="molecule type" value="Genomic_DNA"/>
</dbReference>
<protein>
    <submittedName>
        <fullName evidence="1">Uncharacterized protein</fullName>
    </submittedName>
</protein>
<keyword evidence="2" id="KW-1185">Reference proteome</keyword>